<comment type="caution">
    <text evidence="3">The sequence shown here is derived from an EMBL/GenBank/DDBJ whole genome shotgun (WGS) entry which is preliminary data.</text>
</comment>
<reference evidence="3" key="2">
    <citation type="submission" date="2022-01" db="EMBL/GenBank/DDBJ databases">
        <authorList>
            <person name="Yamashiro T."/>
            <person name="Shiraishi A."/>
            <person name="Satake H."/>
            <person name="Nakayama K."/>
        </authorList>
    </citation>
    <scope>NUCLEOTIDE SEQUENCE</scope>
</reference>
<dbReference type="InterPro" id="IPR013103">
    <property type="entry name" value="RVT_2"/>
</dbReference>
<organism evidence="3 4">
    <name type="scientific">Tanacetum coccineum</name>
    <dbReference type="NCBI Taxonomy" id="301880"/>
    <lineage>
        <taxon>Eukaryota</taxon>
        <taxon>Viridiplantae</taxon>
        <taxon>Streptophyta</taxon>
        <taxon>Embryophyta</taxon>
        <taxon>Tracheophyta</taxon>
        <taxon>Spermatophyta</taxon>
        <taxon>Magnoliopsida</taxon>
        <taxon>eudicotyledons</taxon>
        <taxon>Gunneridae</taxon>
        <taxon>Pentapetalae</taxon>
        <taxon>asterids</taxon>
        <taxon>campanulids</taxon>
        <taxon>Asterales</taxon>
        <taxon>Asteraceae</taxon>
        <taxon>Asteroideae</taxon>
        <taxon>Anthemideae</taxon>
        <taxon>Anthemidinae</taxon>
        <taxon>Tanacetum</taxon>
    </lineage>
</organism>
<feature type="transmembrane region" description="Helical" evidence="1">
    <location>
        <begin position="468"/>
        <end position="487"/>
    </location>
</feature>
<dbReference type="Pfam" id="PF07727">
    <property type="entry name" value="RVT_2"/>
    <property type="match status" value="1"/>
</dbReference>
<proteinExistence type="predicted"/>
<dbReference type="Proteomes" id="UP001151760">
    <property type="component" value="Unassembled WGS sequence"/>
</dbReference>
<keyword evidence="1" id="KW-0472">Membrane</keyword>
<keyword evidence="4" id="KW-1185">Reference proteome</keyword>
<evidence type="ECO:0000256" key="1">
    <source>
        <dbReference type="SAM" id="Phobius"/>
    </source>
</evidence>
<name>A0ABQ5J0E7_9ASTR</name>
<reference evidence="3" key="1">
    <citation type="journal article" date="2022" name="Int. J. Mol. Sci.">
        <title>Draft Genome of Tanacetum Coccineum: Genomic Comparison of Closely Related Tanacetum-Family Plants.</title>
        <authorList>
            <person name="Yamashiro T."/>
            <person name="Shiraishi A."/>
            <person name="Nakayama K."/>
            <person name="Satake H."/>
        </authorList>
    </citation>
    <scope>NUCLEOTIDE SEQUENCE</scope>
</reference>
<feature type="domain" description="Reverse transcriptase Ty1/copia-type" evidence="2">
    <location>
        <begin position="428"/>
        <end position="492"/>
    </location>
</feature>
<evidence type="ECO:0000259" key="2">
    <source>
        <dbReference type="Pfam" id="PF07727"/>
    </source>
</evidence>
<keyword evidence="1" id="KW-1133">Transmembrane helix</keyword>
<protein>
    <submittedName>
        <fullName evidence="3">Ribonuclease H-like domain-containing protein</fullName>
    </submittedName>
</protein>
<evidence type="ECO:0000313" key="3">
    <source>
        <dbReference type="EMBL" id="GJU05884.1"/>
    </source>
</evidence>
<accession>A0ABQ5J0E7</accession>
<dbReference type="EMBL" id="BQNB010021386">
    <property type="protein sequence ID" value="GJU05884.1"/>
    <property type="molecule type" value="Genomic_DNA"/>
</dbReference>
<evidence type="ECO:0000313" key="4">
    <source>
        <dbReference type="Proteomes" id="UP001151760"/>
    </source>
</evidence>
<gene>
    <name evidence="3" type="ORF">Tco_1122314</name>
</gene>
<keyword evidence="1" id="KW-0812">Transmembrane</keyword>
<sequence>MHYGQDGLDDFDCSRQSLGCTSISSFDGYKLRGTARSRVPQQYFSRSTDGSKYPRKYCWDPTRTSPQTVKKSAMINPKQTWKPKEGTSRSCENGVIGSLHISPQLRQSRRRLKALCNPLTVDALRSMSGNKDKLSEFYRVQMRGNKDEAVSGHKKRLGQCQLQNINKLGNSNRASARRLRKGLSRTSLNCPHGLYYGPVSVESINKGKMCDHGTDVQESTIKILCQERNQREYRIARTHNKLVLQKVKNRSLGKCDGQVEGRISDGILYTSKGFRVYNRVTRKGFKDGLQFLISRGTQESLSEPLADESWVERCKKDCFQFKLQEVEDFEDLSKGIQNEFHWVNSTFFWGFTLTLSTAHTSSQSTGNTPTDSDDDVPKYGVFSTNSFDDEHTYNEEDGVPDYNNMDHTIDVSSTPTLRIHKSHRISGNKRDERGTIIKNKARLVAQGYRQEEGVDYDEVFAPVARIEAIRLFLAFASFIGFTVYHHFIRDCYEQRLINVVKVHTDDNVADLLTKGFDLARFKFLVVTIGMMNP</sequence>